<evidence type="ECO:0000313" key="2">
    <source>
        <dbReference type="Proteomes" id="UP001183682"/>
    </source>
</evidence>
<accession>A0AAE4L216</accession>
<reference evidence="1" key="1">
    <citation type="submission" date="2023-03" db="EMBL/GenBank/DDBJ databases">
        <authorList>
            <person name="Shen W."/>
            <person name="Cai J."/>
        </authorList>
    </citation>
    <scope>NUCLEOTIDE SEQUENCE</scope>
    <source>
        <strain evidence="1">K69-2</strain>
    </source>
</reference>
<sequence length="49" mass="5374">MDEVETLCDRILVLNKGKEVASGTVADILAKVNKRNLEEAFLTLVGEEV</sequence>
<dbReference type="EMBL" id="JARPZN010000018">
    <property type="protein sequence ID" value="MDT2691700.1"/>
    <property type="molecule type" value="Genomic_DNA"/>
</dbReference>
<dbReference type="SUPFAM" id="SSF52540">
    <property type="entry name" value="P-loop containing nucleoside triphosphate hydrolases"/>
    <property type="match status" value="1"/>
</dbReference>
<comment type="caution">
    <text evidence="1">The sequence shown here is derived from an EMBL/GenBank/DDBJ whole genome shotgun (WGS) entry which is preliminary data.</text>
</comment>
<name>A0AAE4L216_ENTGA</name>
<organism evidence="1 2">
    <name type="scientific">Enterococcus gallinarum</name>
    <dbReference type="NCBI Taxonomy" id="1353"/>
    <lineage>
        <taxon>Bacteria</taxon>
        <taxon>Bacillati</taxon>
        <taxon>Bacillota</taxon>
        <taxon>Bacilli</taxon>
        <taxon>Lactobacillales</taxon>
        <taxon>Enterococcaceae</taxon>
        <taxon>Enterococcus</taxon>
    </lineage>
</organism>
<dbReference type="Gene3D" id="3.40.50.300">
    <property type="entry name" value="P-loop containing nucleotide triphosphate hydrolases"/>
    <property type="match status" value="1"/>
</dbReference>
<dbReference type="InterPro" id="IPR027417">
    <property type="entry name" value="P-loop_NTPase"/>
</dbReference>
<protein>
    <recommendedName>
        <fullName evidence="3">ABC transporter ATP-binding protein</fullName>
    </recommendedName>
</protein>
<dbReference type="AlphaFoldDB" id="A0AAE4L216"/>
<evidence type="ECO:0000313" key="1">
    <source>
        <dbReference type="EMBL" id="MDT2691700.1"/>
    </source>
</evidence>
<dbReference type="Proteomes" id="UP001183682">
    <property type="component" value="Unassembled WGS sequence"/>
</dbReference>
<evidence type="ECO:0008006" key="3">
    <source>
        <dbReference type="Google" id="ProtNLM"/>
    </source>
</evidence>
<proteinExistence type="predicted"/>
<gene>
    <name evidence="1" type="ORF">P7E30_16095</name>
</gene>